<accession>A0A0F7SUT7</accession>
<proteinExistence type="predicted"/>
<reference evidence="2" key="1">
    <citation type="submission" date="2014-08" db="EMBL/GenBank/DDBJ databases">
        <authorList>
            <person name="Sharma Rahul"/>
            <person name="Thines Marco"/>
        </authorList>
    </citation>
    <scope>NUCLEOTIDE SEQUENCE</scope>
</reference>
<sequence length="289" mass="31786">MSVSPLANSDLSLNITITIGISLLMGRPTRSYLYSIAFQMDPLDSSAMCACTSAPSPENPYLEFKPCSPSSEEHSILSAYYSHSLNHLRSHSRSYIRSVNLVEDSSSTNGRPPPIPFVDSDYDSEDDPFDPEDPDVVVERVLDPVLNRYAMLAREIIEAIRPQEDPELGRVGHGDIGTAAEPMDTDSDDDEEQNEHEESGNMDARVEYDITFSPAPRQIFEPSRNTLSTRLDQLPTLSAGSLSVPSSDDTELSRLGAPYTFSIFSVEREGDTDSSNDNDGDDGSDSEFD</sequence>
<feature type="region of interest" description="Disordered" evidence="1">
    <location>
        <begin position="103"/>
        <end position="134"/>
    </location>
</feature>
<protein>
    <submittedName>
        <fullName evidence="2">Uncharacterized protein</fullName>
    </submittedName>
</protein>
<evidence type="ECO:0000256" key="1">
    <source>
        <dbReference type="SAM" id="MobiDB-lite"/>
    </source>
</evidence>
<feature type="compositionally biased region" description="Acidic residues" evidence="1">
    <location>
        <begin position="120"/>
        <end position="134"/>
    </location>
</feature>
<feature type="compositionally biased region" description="Acidic residues" evidence="1">
    <location>
        <begin position="272"/>
        <end position="289"/>
    </location>
</feature>
<dbReference type="AlphaFoldDB" id="A0A0F7SUT7"/>
<name>A0A0F7SUT7_PHARH</name>
<feature type="region of interest" description="Disordered" evidence="1">
    <location>
        <begin position="265"/>
        <end position="289"/>
    </location>
</feature>
<dbReference type="EMBL" id="LN483157">
    <property type="protein sequence ID" value="CED83748.1"/>
    <property type="molecule type" value="Genomic_DNA"/>
</dbReference>
<feature type="region of interest" description="Disordered" evidence="1">
    <location>
        <begin position="165"/>
        <end position="204"/>
    </location>
</feature>
<organism evidence="2">
    <name type="scientific">Phaffia rhodozyma</name>
    <name type="common">Yeast</name>
    <name type="synonym">Xanthophyllomyces dendrorhous</name>
    <dbReference type="NCBI Taxonomy" id="264483"/>
    <lineage>
        <taxon>Eukaryota</taxon>
        <taxon>Fungi</taxon>
        <taxon>Dikarya</taxon>
        <taxon>Basidiomycota</taxon>
        <taxon>Agaricomycotina</taxon>
        <taxon>Tremellomycetes</taxon>
        <taxon>Cystofilobasidiales</taxon>
        <taxon>Mrakiaceae</taxon>
        <taxon>Phaffia</taxon>
    </lineage>
</organism>
<feature type="compositionally biased region" description="Acidic residues" evidence="1">
    <location>
        <begin position="183"/>
        <end position="195"/>
    </location>
</feature>
<evidence type="ECO:0000313" key="2">
    <source>
        <dbReference type="EMBL" id="CED83748.1"/>
    </source>
</evidence>